<gene>
    <name evidence="2" type="ORF">B0T25DRAFT_329118</name>
</gene>
<reference evidence="2" key="1">
    <citation type="journal article" date="2023" name="Mol. Phylogenet. Evol.">
        <title>Genome-scale phylogeny and comparative genomics of the fungal order Sordariales.</title>
        <authorList>
            <person name="Hensen N."/>
            <person name="Bonometti L."/>
            <person name="Westerberg I."/>
            <person name="Brannstrom I.O."/>
            <person name="Guillou S."/>
            <person name="Cros-Aarteil S."/>
            <person name="Calhoun S."/>
            <person name="Haridas S."/>
            <person name="Kuo A."/>
            <person name="Mondo S."/>
            <person name="Pangilinan J."/>
            <person name="Riley R."/>
            <person name="LaButti K."/>
            <person name="Andreopoulos B."/>
            <person name="Lipzen A."/>
            <person name="Chen C."/>
            <person name="Yan M."/>
            <person name="Daum C."/>
            <person name="Ng V."/>
            <person name="Clum A."/>
            <person name="Steindorff A."/>
            <person name="Ohm R.A."/>
            <person name="Martin F."/>
            <person name="Silar P."/>
            <person name="Natvig D.O."/>
            <person name="Lalanne C."/>
            <person name="Gautier V."/>
            <person name="Ament-Velasquez S.L."/>
            <person name="Kruys A."/>
            <person name="Hutchinson M.I."/>
            <person name="Powell A.J."/>
            <person name="Barry K."/>
            <person name="Miller A.N."/>
            <person name="Grigoriev I.V."/>
            <person name="Debuchy R."/>
            <person name="Gladieux P."/>
            <person name="Hiltunen Thoren M."/>
            <person name="Johannesson H."/>
        </authorList>
    </citation>
    <scope>NUCLEOTIDE SEQUENCE</scope>
    <source>
        <strain evidence="2">CBS 955.72</strain>
    </source>
</reference>
<feature type="signal peptide" evidence="1">
    <location>
        <begin position="1"/>
        <end position="18"/>
    </location>
</feature>
<evidence type="ECO:0000313" key="2">
    <source>
        <dbReference type="EMBL" id="KAK3344513.1"/>
    </source>
</evidence>
<proteinExistence type="predicted"/>
<dbReference type="Proteomes" id="UP001275084">
    <property type="component" value="Unassembled WGS sequence"/>
</dbReference>
<sequence>MKTTIITLSLALLGSAWATPKTPRSDITARDVEVMRREDGTLFLLPRLESLGNMKRQGCLECPCSGWDPSSCCCPSGKNCCNHCDSCK</sequence>
<feature type="chain" id="PRO_5042572168" description="Conotoxin" evidence="1">
    <location>
        <begin position="19"/>
        <end position="88"/>
    </location>
</feature>
<keyword evidence="3" id="KW-1185">Reference proteome</keyword>
<evidence type="ECO:0000313" key="3">
    <source>
        <dbReference type="Proteomes" id="UP001275084"/>
    </source>
</evidence>
<keyword evidence="1" id="KW-0732">Signal</keyword>
<reference evidence="2" key="2">
    <citation type="submission" date="2023-06" db="EMBL/GenBank/DDBJ databases">
        <authorList>
            <consortium name="Lawrence Berkeley National Laboratory"/>
            <person name="Haridas S."/>
            <person name="Hensen N."/>
            <person name="Bonometti L."/>
            <person name="Westerberg I."/>
            <person name="Brannstrom I.O."/>
            <person name="Guillou S."/>
            <person name="Cros-Aarteil S."/>
            <person name="Calhoun S."/>
            <person name="Kuo A."/>
            <person name="Mondo S."/>
            <person name="Pangilinan J."/>
            <person name="Riley R."/>
            <person name="Labutti K."/>
            <person name="Andreopoulos B."/>
            <person name="Lipzen A."/>
            <person name="Chen C."/>
            <person name="Yanf M."/>
            <person name="Daum C."/>
            <person name="Ng V."/>
            <person name="Clum A."/>
            <person name="Steindorff A."/>
            <person name="Ohm R."/>
            <person name="Martin F."/>
            <person name="Silar P."/>
            <person name="Natvig D."/>
            <person name="Lalanne C."/>
            <person name="Gautier V."/>
            <person name="Ament-Velasquez S.L."/>
            <person name="Kruys A."/>
            <person name="Hutchinson M.I."/>
            <person name="Powell A.J."/>
            <person name="Barry K."/>
            <person name="Miller A.N."/>
            <person name="Grigoriev I.V."/>
            <person name="Debuchy R."/>
            <person name="Gladieux P."/>
            <person name="Thoren M.H."/>
            <person name="Johannesson H."/>
        </authorList>
    </citation>
    <scope>NUCLEOTIDE SEQUENCE</scope>
    <source>
        <strain evidence="2">CBS 955.72</strain>
    </source>
</reference>
<accession>A0AAJ0HAH1</accession>
<dbReference type="EMBL" id="JAUIQD010000007">
    <property type="protein sequence ID" value="KAK3344513.1"/>
    <property type="molecule type" value="Genomic_DNA"/>
</dbReference>
<evidence type="ECO:0000256" key="1">
    <source>
        <dbReference type="SAM" id="SignalP"/>
    </source>
</evidence>
<comment type="caution">
    <text evidence="2">The sequence shown here is derived from an EMBL/GenBank/DDBJ whole genome shotgun (WGS) entry which is preliminary data.</text>
</comment>
<organism evidence="2 3">
    <name type="scientific">Lasiosphaeria hispida</name>
    <dbReference type="NCBI Taxonomy" id="260671"/>
    <lineage>
        <taxon>Eukaryota</taxon>
        <taxon>Fungi</taxon>
        <taxon>Dikarya</taxon>
        <taxon>Ascomycota</taxon>
        <taxon>Pezizomycotina</taxon>
        <taxon>Sordariomycetes</taxon>
        <taxon>Sordariomycetidae</taxon>
        <taxon>Sordariales</taxon>
        <taxon>Lasiosphaeriaceae</taxon>
        <taxon>Lasiosphaeria</taxon>
    </lineage>
</organism>
<evidence type="ECO:0008006" key="4">
    <source>
        <dbReference type="Google" id="ProtNLM"/>
    </source>
</evidence>
<dbReference type="AlphaFoldDB" id="A0AAJ0HAH1"/>
<name>A0AAJ0HAH1_9PEZI</name>
<protein>
    <recommendedName>
        <fullName evidence="4">Conotoxin</fullName>
    </recommendedName>
</protein>